<gene>
    <name evidence="6" type="ORF">FHS44_000554</name>
</gene>
<proteinExistence type="predicted"/>
<dbReference type="RefSeq" id="WP_184712254.1">
    <property type="nucleotide sequence ID" value="NZ_JACHJP010000001.1"/>
</dbReference>
<evidence type="ECO:0000313" key="6">
    <source>
        <dbReference type="EMBL" id="MBB4913482.1"/>
    </source>
</evidence>
<evidence type="ECO:0000256" key="4">
    <source>
        <dbReference type="PROSITE-ProRule" id="PRU00335"/>
    </source>
</evidence>
<comment type="caution">
    <text evidence="6">The sequence shown here is derived from an EMBL/GenBank/DDBJ whole genome shotgun (WGS) entry which is preliminary data.</text>
</comment>
<keyword evidence="3" id="KW-0804">Transcription</keyword>
<dbReference type="PRINTS" id="PR00455">
    <property type="entry name" value="HTHTETR"/>
</dbReference>
<reference evidence="6 7" key="1">
    <citation type="submission" date="2020-08" db="EMBL/GenBank/DDBJ databases">
        <title>Genomic Encyclopedia of Type Strains, Phase III (KMG-III): the genomes of soil and plant-associated and newly described type strains.</title>
        <authorList>
            <person name="Whitman W."/>
        </authorList>
    </citation>
    <scope>NUCLEOTIDE SEQUENCE [LARGE SCALE GENOMIC DNA]</scope>
    <source>
        <strain evidence="6 7">CECT 8840</strain>
    </source>
</reference>
<sequence>MTSRPPRRADAQRNYDRLLAAAETVLNAQGAGASLDDIAKVAGVGNATLYRHFPTREKLIEAVYDRRIRALCDATEKWAAAGRPGEALVGWLREVVVHITESRVLGEAFMAAYQGPADAEPPQITAWHRSVREAAAPLLAAAQEAGAVRPGLGVAELVALTTAVARAGTPEQAAGFLDLLLEGIVPR</sequence>
<dbReference type="InterPro" id="IPR049445">
    <property type="entry name" value="TetR_SbtR-like_C"/>
</dbReference>
<evidence type="ECO:0000259" key="5">
    <source>
        <dbReference type="PROSITE" id="PS50977"/>
    </source>
</evidence>
<dbReference type="PROSITE" id="PS50977">
    <property type="entry name" value="HTH_TETR_2"/>
    <property type="match status" value="1"/>
</dbReference>
<organism evidence="6 7">
    <name type="scientific">Streptosporangium saharense</name>
    <dbReference type="NCBI Taxonomy" id="1706840"/>
    <lineage>
        <taxon>Bacteria</taxon>
        <taxon>Bacillati</taxon>
        <taxon>Actinomycetota</taxon>
        <taxon>Actinomycetes</taxon>
        <taxon>Streptosporangiales</taxon>
        <taxon>Streptosporangiaceae</taxon>
        <taxon>Streptosporangium</taxon>
    </lineage>
</organism>
<evidence type="ECO:0000256" key="3">
    <source>
        <dbReference type="ARBA" id="ARBA00023163"/>
    </source>
</evidence>
<dbReference type="InterPro" id="IPR001647">
    <property type="entry name" value="HTH_TetR"/>
</dbReference>
<keyword evidence="1" id="KW-0805">Transcription regulation</keyword>
<dbReference type="InterPro" id="IPR009057">
    <property type="entry name" value="Homeodomain-like_sf"/>
</dbReference>
<feature type="domain" description="HTH tetR-type" evidence="5">
    <location>
        <begin position="12"/>
        <end position="71"/>
    </location>
</feature>
<name>A0A7W7VKA4_9ACTN</name>
<protein>
    <submittedName>
        <fullName evidence="6">AcrR family transcriptional regulator</fullName>
    </submittedName>
</protein>
<dbReference type="Pfam" id="PF21597">
    <property type="entry name" value="TetR_C_43"/>
    <property type="match status" value="1"/>
</dbReference>
<dbReference type="InterPro" id="IPR050109">
    <property type="entry name" value="HTH-type_TetR-like_transc_reg"/>
</dbReference>
<dbReference type="GO" id="GO:0003700">
    <property type="term" value="F:DNA-binding transcription factor activity"/>
    <property type="evidence" value="ECO:0007669"/>
    <property type="project" value="TreeGrafter"/>
</dbReference>
<dbReference type="PANTHER" id="PTHR30055">
    <property type="entry name" value="HTH-TYPE TRANSCRIPTIONAL REGULATOR RUTR"/>
    <property type="match status" value="1"/>
</dbReference>
<feature type="DNA-binding region" description="H-T-H motif" evidence="4">
    <location>
        <begin position="34"/>
        <end position="53"/>
    </location>
</feature>
<dbReference type="InterPro" id="IPR036271">
    <property type="entry name" value="Tet_transcr_reg_TetR-rel_C_sf"/>
</dbReference>
<keyword evidence="7" id="KW-1185">Reference proteome</keyword>
<dbReference type="Gene3D" id="1.10.357.10">
    <property type="entry name" value="Tetracycline Repressor, domain 2"/>
    <property type="match status" value="1"/>
</dbReference>
<dbReference type="PANTHER" id="PTHR30055:SF234">
    <property type="entry name" value="HTH-TYPE TRANSCRIPTIONAL REGULATOR BETI"/>
    <property type="match status" value="1"/>
</dbReference>
<dbReference type="Pfam" id="PF00440">
    <property type="entry name" value="TetR_N"/>
    <property type="match status" value="1"/>
</dbReference>
<dbReference type="Proteomes" id="UP000552644">
    <property type="component" value="Unassembled WGS sequence"/>
</dbReference>
<evidence type="ECO:0000313" key="7">
    <source>
        <dbReference type="Proteomes" id="UP000552644"/>
    </source>
</evidence>
<dbReference type="SUPFAM" id="SSF46689">
    <property type="entry name" value="Homeodomain-like"/>
    <property type="match status" value="1"/>
</dbReference>
<evidence type="ECO:0000256" key="2">
    <source>
        <dbReference type="ARBA" id="ARBA00023125"/>
    </source>
</evidence>
<dbReference type="EMBL" id="JACHJP010000001">
    <property type="protein sequence ID" value="MBB4913482.1"/>
    <property type="molecule type" value="Genomic_DNA"/>
</dbReference>
<evidence type="ECO:0000256" key="1">
    <source>
        <dbReference type="ARBA" id="ARBA00023015"/>
    </source>
</evidence>
<dbReference type="AlphaFoldDB" id="A0A7W7VKA4"/>
<dbReference type="GO" id="GO:0000976">
    <property type="term" value="F:transcription cis-regulatory region binding"/>
    <property type="evidence" value="ECO:0007669"/>
    <property type="project" value="TreeGrafter"/>
</dbReference>
<dbReference type="SUPFAM" id="SSF48498">
    <property type="entry name" value="Tetracyclin repressor-like, C-terminal domain"/>
    <property type="match status" value="1"/>
</dbReference>
<accession>A0A7W7VKA4</accession>
<keyword evidence="2 4" id="KW-0238">DNA-binding</keyword>